<feature type="domain" description="Hemerythrin-like" evidence="1">
    <location>
        <begin position="8"/>
        <end position="120"/>
    </location>
</feature>
<organism evidence="2 3">
    <name type="scientific">Calocera cornea HHB12733</name>
    <dbReference type="NCBI Taxonomy" id="1353952"/>
    <lineage>
        <taxon>Eukaryota</taxon>
        <taxon>Fungi</taxon>
        <taxon>Dikarya</taxon>
        <taxon>Basidiomycota</taxon>
        <taxon>Agaricomycotina</taxon>
        <taxon>Dacrymycetes</taxon>
        <taxon>Dacrymycetales</taxon>
        <taxon>Dacrymycetaceae</taxon>
        <taxon>Calocera</taxon>
    </lineage>
</organism>
<evidence type="ECO:0000313" key="2">
    <source>
        <dbReference type="EMBL" id="KZT56911.1"/>
    </source>
</evidence>
<keyword evidence="3" id="KW-1185">Reference proteome</keyword>
<dbReference type="Gene3D" id="1.20.120.520">
    <property type="entry name" value="nmb1532 protein domain like"/>
    <property type="match status" value="1"/>
</dbReference>
<gene>
    <name evidence="2" type="ORF">CALCODRAFT_434941</name>
</gene>
<proteinExistence type="predicted"/>
<dbReference type="Proteomes" id="UP000076842">
    <property type="component" value="Unassembled WGS sequence"/>
</dbReference>
<dbReference type="AlphaFoldDB" id="A0A165FLE2"/>
<dbReference type="InParanoid" id="A0A165FLE2"/>
<dbReference type="PANTHER" id="PTHR35585">
    <property type="entry name" value="HHE DOMAIN PROTEIN (AFU_ORTHOLOGUE AFUA_4G00730)"/>
    <property type="match status" value="1"/>
</dbReference>
<reference evidence="2 3" key="1">
    <citation type="journal article" date="2016" name="Mol. Biol. Evol.">
        <title>Comparative Genomics of Early-Diverging Mushroom-Forming Fungi Provides Insights into the Origins of Lignocellulose Decay Capabilities.</title>
        <authorList>
            <person name="Nagy L.G."/>
            <person name="Riley R."/>
            <person name="Tritt A."/>
            <person name="Adam C."/>
            <person name="Daum C."/>
            <person name="Floudas D."/>
            <person name="Sun H."/>
            <person name="Yadav J.S."/>
            <person name="Pangilinan J."/>
            <person name="Larsson K.H."/>
            <person name="Matsuura K."/>
            <person name="Barry K."/>
            <person name="Labutti K."/>
            <person name="Kuo R."/>
            <person name="Ohm R.A."/>
            <person name="Bhattacharya S.S."/>
            <person name="Shirouzu T."/>
            <person name="Yoshinaga Y."/>
            <person name="Martin F.M."/>
            <person name="Grigoriev I.V."/>
            <person name="Hibbett D.S."/>
        </authorList>
    </citation>
    <scope>NUCLEOTIDE SEQUENCE [LARGE SCALE GENOMIC DNA]</scope>
    <source>
        <strain evidence="2 3">HHB12733</strain>
    </source>
</reference>
<dbReference type="InterPro" id="IPR012312">
    <property type="entry name" value="Hemerythrin-like"/>
</dbReference>
<protein>
    <recommendedName>
        <fullName evidence="1">Hemerythrin-like domain-containing protein</fullName>
    </recommendedName>
</protein>
<dbReference type="EMBL" id="KV423970">
    <property type="protein sequence ID" value="KZT56911.1"/>
    <property type="molecule type" value="Genomic_DNA"/>
</dbReference>
<dbReference type="OrthoDB" id="9983919at2759"/>
<dbReference type="STRING" id="1353952.A0A165FLE2"/>
<name>A0A165FLE2_9BASI</name>
<evidence type="ECO:0000313" key="3">
    <source>
        <dbReference type="Proteomes" id="UP000076842"/>
    </source>
</evidence>
<dbReference type="Pfam" id="PF01814">
    <property type="entry name" value="Hemerythrin"/>
    <property type="match status" value="1"/>
</dbReference>
<dbReference type="PANTHER" id="PTHR35585:SF1">
    <property type="entry name" value="HHE DOMAIN PROTEIN (AFU_ORTHOLOGUE AFUA_4G00730)"/>
    <property type="match status" value="1"/>
</dbReference>
<sequence>MGGSTIKAAIVDDHSELAEYHGKYSKATSAEDRQKWANQYQWELARHTVAEELVLYPAFEKHLGPLGSDVTARERAEHQAQKELQYRMERMGVQDEAYQGVFDQLQKELAEHVIEEEATLDKLELVLTPEENESLTHALEHIKAYLPTRAHPGTHQSPPFETIEGMLLAPIDRFKDLFVKWPTKEDKKAE</sequence>
<evidence type="ECO:0000259" key="1">
    <source>
        <dbReference type="Pfam" id="PF01814"/>
    </source>
</evidence>
<accession>A0A165FLE2</accession>